<protein>
    <recommendedName>
        <fullName evidence="1">Transposase IS204/IS1001/IS1096/IS1165 DDE domain-containing protein</fullName>
    </recommendedName>
</protein>
<dbReference type="EMBL" id="ABIK02000010">
    <property type="protein sequence ID" value="EDS74764.1"/>
    <property type="molecule type" value="Genomic_DNA"/>
</dbReference>
<dbReference type="RefSeq" id="WP_004610055.1">
    <property type="nucleotide sequence ID" value="NZ_CP102275.1"/>
</dbReference>
<dbReference type="OrthoDB" id="1698950at2"/>
<accession>B1C2S9</accession>
<evidence type="ECO:0000259" key="1">
    <source>
        <dbReference type="Pfam" id="PF01610"/>
    </source>
</evidence>
<dbReference type="GeneID" id="94017175"/>
<reference evidence="2" key="2">
    <citation type="submission" date="2014-06" db="EMBL/GenBank/DDBJ databases">
        <title>Draft genome sequence of Clostridium spiroforme (DSM 1552).</title>
        <authorList>
            <person name="Sudarsanam P."/>
            <person name="Ley R."/>
            <person name="Guruge J."/>
            <person name="Turnbaugh P.J."/>
            <person name="Mahowald M."/>
            <person name="Liep D."/>
            <person name="Gordon J."/>
        </authorList>
    </citation>
    <scope>NUCLEOTIDE SEQUENCE</scope>
    <source>
        <strain evidence="2">DSM 1552</strain>
    </source>
</reference>
<dbReference type="InterPro" id="IPR002560">
    <property type="entry name" value="Transposase_DDE"/>
</dbReference>
<dbReference type="HOGENOM" id="CLU_105352_0_0_9"/>
<reference evidence="2" key="1">
    <citation type="submission" date="2008-02" db="EMBL/GenBank/DDBJ databases">
        <authorList>
            <person name="Fulton L."/>
            <person name="Clifton S."/>
            <person name="Fulton B."/>
            <person name="Xu J."/>
            <person name="Minx P."/>
            <person name="Pepin K.H."/>
            <person name="Johnson M."/>
            <person name="Thiruvilangam P."/>
            <person name="Bhonagiri V."/>
            <person name="Nash W.E."/>
            <person name="Mardis E.R."/>
            <person name="Wilson R.K."/>
        </authorList>
    </citation>
    <scope>NUCLEOTIDE SEQUENCE [LARGE SCALE GENOMIC DNA]</scope>
    <source>
        <strain evidence="2">DSM 1552</strain>
    </source>
</reference>
<dbReference type="eggNOG" id="COG3464">
    <property type="taxonomic scope" value="Bacteria"/>
</dbReference>
<evidence type="ECO:0000313" key="3">
    <source>
        <dbReference type="Proteomes" id="UP000004910"/>
    </source>
</evidence>
<evidence type="ECO:0000313" key="2">
    <source>
        <dbReference type="EMBL" id="EDS74764.1"/>
    </source>
</evidence>
<dbReference type="STRING" id="428126.CLOSPI_01541"/>
<dbReference type="Proteomes" id="UP000004910">
    <property type="component" value="Unassembled WGS sequence"/>
</dbReference>
<proteinExistence type="predicted"/>
<keyword evidence="3" id="KW-1185">Reference proteome</keyword>
<dbReference type="Pfam" id="PF01610">
    <property type="entry name" value="DDE_Tnp_ISL3"/>
    <property type="match status" value="1"/>
</dbReference>
<feature type="domain" description="Transposase IS204/IS1001/IS1096/IS1165 DDE" evidence="1">
    <location>
        <begin position="12"/>
        <end position="117"/>
    </location>
</feature>
<gene>
    <name evidence="2" type="ORF">CLOSPI_01541</name>
</gene>
<sequence length="146" mass="17461">MKRCFFEIDDHLKIIRKLKEKYIEFNSSHETDQVKLNTVLKELTDEYSKSAISVFREFSVLLDTHKQEIINSFIYINDASGKQRRISNRPIEGFNRIPKDFKRNSRGLSNFEYARTRLIWSSRKNEAILSTPKSKEEVYRHRSKNK</sequence>
<comment type="caution">
    <text evidence="2">The sequence shown here is derived from an EMBL/GenBank/DDBJ whole genome shotgun (WGS) entry which is preliminary data.</text>
</comment>
<name>B1C2S9_9FIRM</name>
<dbReference type="AlphaFoldDB" id="B1C2S9"/>
<organism evidence="2 3">
    <name type="scientific">Thomasclavelia spiroformis DSM 1552</name>
    <dbReference type="NCBI Taxonomy" id="428126"/>
    <lineage>
        <taxon>Bacteria</taxon>
        <taxon>Bacillati</taxon>
        <taxon>Bacillota</taxon>
        <taxon>Erysipelotrichia</taxon>
        <taxon>Erysipelotrichales</taxon>
        <taxon>Coprobacillaceae</taxon>
        <taxon>Thomasclavelia</taxon>
    </lineage>
</organism>